<keyword evidence="3" id="KW-0539">Nucleus</keyword>
<evidence type="ECO:0000256" key="2">
    <source>
        <dbReference type="ARBA" id="ARBA00023054"/>
    </source>
</evidence>
<evidence type="ECO:0000313" key="8">
    <source>
        <dbReference type="Proteomes" id="UP000812440"/>
    </source>
</evidence>
<evidence type="ECO:0000256" key="4">
    <source>
        <dbReference type="ARBA" id="ARBA00023306"/>
    </source>
</evidence>
<gene>
    <name evidence="7" type="ORF">GDO86_010010</name>
</gene>
<name>A0A8T2JR87_9PIPI</name>
<evidence type="ECO:0000256" key="6">
    <source>
        <dbReference type="SAM" id="MobiDB-lite"/>
    </source>
</evidence>
<dbReference type="InterPro" id="IPR059237">
    <property type="entry name" value="GemC1_CC"/>
</dbReference>
<dbReference type="GO" id="GO:0008156">
    <property type="term" value="P:negative regulation of DNA replication"/>
    <property type="evidence" value="ECO:0007669"/>
    <property type="project" value="TreeGrafter"/>
</dbReference>
<dbReference type="GO" id="GO:0045786">
    <property type="term" value="P:negative regulation of cell cycle"/>
    <property type="evidence" value="ECO:0007669"/>
    <property type="project" value="TreeGrafter"/>
</dbReference>
<feature type="region of interest" description="Disordered" evidence="6">
    <location>
        <begin position="145"/>
        <end position="173"/>
    </location>
</feature>
<dbReference type="EMBL" id="JAACNH010000004">
    <property type="protein sequence ID" value="KAG8445081.1"/>
    <property type="molecule type" value="Genomic_DNA"/>
</dbReference>
<evidence type="ECO:0008006" key="9">
    <source>
        <dbReference type="Google" id="ProtNLM"/>
    </source>
</evidence>
<comment type="subcellular location">
    <subcellularLocation>
        <location evidence="1">Nucleus</location>
    </subcellularLocation>
</comment>
<dbReference type="GO" id="GO:0005634">
    <property type="term" value="C:nucleus"/>
    <property type="evidence" value="ECO:0007669"/>
    <property type="project" value="UniProtKB-SubCell"/>
</dbReference>
<organism evidence="7 8">
    <name type="scientific">Hymenochirus boettgeri</name>
    <name type="common">Congo dwarf clawed frog</name>
    <dbReference type="NCBI Taxonomy" id="247094"/>
    <lineage>
        <taxon>Eukaryota</taxon>
        <taxon>Metazoa</taxon>
        <taxon>Chordata</taxon>
        <taxon>Craniata</taxon>
        <taxon>Vertebrata</taxon>
        <taxon>Euteleostomi</taxon>
        <taxon>Amphibia</taxon>
        <taxon>Batrachia</taxon>
        <taxon>Anura</taxon>
        <taxon>Pipoidea</taxon>
        <taxon>Pipidae</taxon>
        <taxon>Pipinae</taxon>
        <taxon>Hymenochirus</taxon>
    </lineage>
</organism>
<feature type="compositionally biased region" description="Polar residues" evidence="6">
    <location>
        <begin position="218"/>
        <end position="242"/>
    </location>
</feature>
<evidence type="ECO:0000256" key="5">
    <source>
        <dbReference type="SAM" id="Coils"/>
    </source>
</evidence>
<feature type="compositionally biased region" description="Low complexity" evidence="6">
    <location>
        <begin position="243"/>
        <end position="252"/>
    </location>
</feature>
<proteinExistence type="predicted"/>
<dbReference type="PANTHER" id="PTHR13372">
    <property type="entry name" value="GEMININ"/>
    <property type="match status" value="1"/>
</dbReference>
<feature type="region of interest" description="Disordered" evidence="6">
    <location>
        <begin position="218"/>
        <end position="263"/>
    </location>
</feature>
<dbReference type="PANTHER" id="PTHR13372:SF2">
    <property type="entry name" value="GEMININ COILED-COIL DOMAIN-CONTAINING PROTEIN 1"/>
    <property type="match status" value="1"/>
</dbReference>
<dbReference type="OrthoDB" id="8923917at2759"/>
<accession>A0A8T2JR87</accession>
<reference evidence="7" key="1">
    <citation type="thesis" date="2020" institute="ProQuest LLC" country="789 East Eisenhower Parkway, Ann Arbor, MI, USA">
        <title>Comparative Genomics and Chromosome Evolution.</title>
        <authorList>
            <person name="Mudd A.B."/>
        </authorList>
    </citation>
    <scope>NUCLEOTIDE SEQUENCE</scope>
    <source>
        <strain evidence="7">Female2</strain>
        <tissue evidence="7">Blood</tissue>
    </source>
</reference>
<keyword evidence="2 5" id="KW-0175">Coiled coil</keyword>
<protein>
    <recommendedName>
        <fullName evidence="9">Geminin coiled-coil domain containing</fullName>
    </recommendedName>
</protein>
<feature type="compositionally biased region" description="Basic and acidic residues" evidence="6">
    <location>
        <begin position="253"/>
        <end position="263"/>
    </location>
</feature>
<evidence type="ECO:0000313" key="7">
    <source>
        <dbReference type="EMBL" id="KAG8445081.1"/>
    </source>
</evidence>
<keyword evidence="4" id="KW-0131">Cell cycle</keyword>
<sequence length="263" mass="29107">MRTNLPGSLSANMNTILTCQDQYFAGGQGYDCPYLSSTSASSVDVSRETWVSLWASGLLDNRSSNEDPHSHGQLYNMGTILQEDYLFGDQLSSQMFTNKQLQDTLLQKEEELARLHEENNKLKQYLNSAFVKSLEEKTKKLLSQTGNGSLWNPLKRRLGSSNDHPPVSQSKRTRRNLYEELTACQVPPSPAVDQWVLQTLGLKDVNTIDDSGYSALTLQDSPSSGYSTASLTPGHSQTFGSHTLSPSSLPESESTKNEPRVPI</sequence>
<keyword evidence="8" id="KW-1185">Reference proteome</keyword>
<feature type="coiled-coil region" evidence="5">
    <location>
        <begin position="98"/>
        <end position="128"/>
    </location>
</feature>
<evidence type="ECO:0000256" key="3">
    <source>
        <dbReference type="ARBA" id="ARBA00023242"/>
    </source>
</evidence>
<dbReference type="Proteomes" id="UP000812440">
    <property type="component" value="Chromosome 5"/>
</dbReference>
<dbReference type="CDD" id="cd22588">
    <property type="entry name" value="GemC1_CC"/>
    <property type="match status" value="1"/>
</dbReference>
<feature type="compositionally biased region" description="Polar residues" evidence="6">
    <location>
        <begin position="159"/>
        <end position="170"/>
    </location>
</feature>
<comment type="caution">
    <text evidence="7">The sequence shown here is derived from an EMBL/GenBank/DDBJ whole genome shotgun (WGS) entry which is preliminary data.</text>
</comment>
<evidence type="ECO:0000256" key="1">
    <source>
        <dbReference type="ARBA" id="ARBA00004123"/>
    </source>
</evidence>
<dbReference type="AlphaFoldDB" id="A0A8T2JR87"/>